<feature type="non-terminal residue" evidence="2">
    <location>
        <position position="122"/>
    </location>
</feature>
<organism evidence="2 3">
    <name type="scientific">Candidatus Berkelbacteria bacterium Licking1014_96</name>
    <dbReference type="NCBI Taxonomy" id="2017149"/>
    <lineage>
        <taxon>Bacteria</taxon>
        <taxon>Candidatus Berkelbacteria</taxon>
    </lineage>
</organism>
<feature type="transmembrane region" description="Helical" evidence="1">
    <location>
        <begin position="20"/>
        <end position="38"/>
    </location>
</feature>
<comment type="caution">
    <text evidence="2">The sequence shown here is derived from an EMBL/GenBank/DDBJ whole genome shotgun (WGS) entry which is preliminary data.</text>
</comment>
<dbReference type="EMBL" id="VMGH01000055">
    <property type="protein sequence ID" value="TSC90849.1"/>
    <property type="molecule type" value="Genomic_DNA"/>
</dbReference>
<evidence type="ECO:0000256" key="1">
    <source>
        <dbReference type="SAM" id="Phobius"/>
    </source>
</evidence>
<name>A0A554LDX5_9BACT</name>
<reference evidence="2 3" key="1">
    <citation type="submission" date="2017-07" db="EMBL/GenBank/DDBJ databases">
        <title>Mechanisms for carbon and nitrogen cycling indicate functional differentiation within the Candidate Phyla Radiation.</title>
        <authorList>
            <person name="Danczak R.E."/>
            <person name="Johnston M.D."/>
            <person name="Kenah C."/>
            <person name="Slattery M."/>
            <person name="Wrighton K.C."/>
            <person name="Wilkins M.J."/>
        </authorList>
    </citation>
    <scope>NUCLEOTIDE SEQUENCE [LARGE SCALE GENOMIC DNA]</scope>
    <source>
        <strain evidence="2">Licking1014_96</strain>
    </source>
</reference>
<keyword evidence="1" id="KW-1133">Transmembrane helix</keyword>
<dbReference type="AlphaFoldDB" id="A0A554LDX5"/>
<evidence type="ECO:0000313" key="3">
    <source>
        <dbReference type="Proteomes" id="UP000318296"/>
    </source>
</evidence>
<protein>
    <submittedName>
        <fullName evidence="2">Uncharacterized protein</fullName>
    </submittedName>
</protein>
<gene>
    <name evidence="2" type="ORF">CEN92_364</name>
</gene>
<accession>A0A554LDX5</accession>
<keyword evidence="1" id="KW-0472">Membrane</keyword>
<dbReference type="Proteomes" id="UP000318296">
    <property type="component" value="Unassembled WGS sequence"/>
</dbReference>
<sequence>MKKLSLLFKMVAEVFKDRIFIFLVMANLVVIALIWFFWLTKIVPPGYQIYTQFSLSSQFLEDRSLLPPIVVSIIVIINFILGIFSRKRESLASYLLVGSSLFVLALTAPLLRAAEAAKPSGQ</sequence>
<feature type="transmembrane region" description="Helical" evidence="1">
    <location>
        <begin position="91"/>
        <end position="111"/>
    </location>
</feature>
<evidence type="ECO:0000313" key="2">
    <source>
        <dbReference type="EMBL" id="TSC90849.1"/>
    </source>
</evidence>
<proteinExistence type="predicted"/>
<feature type="transmembrane region" description="Helical" evidence="1">
    <location>
        <begin position="65"/>
        <end position="84"/>
    </location>
</feature>
<keyword evidence="1" id="KW-0812">Transmembrane</keyword>